<proteinExistence type="predicted"/>
<comment type="caution">
    <text evidence="1">The sequence shown here is derived from an EMBL/GenBank/DDBJ whole genome shotgun (WGS) entry which is preliminary data.</text>
</comment>
<protein>
    <submittedName>
        <fullName evidence="1">Uncharacterized protein</fullName>
    </submittedName>
</protein>
<organism evidence="1 2">
    <name type="scientific">Eretmocerus hayati</name>
    <dbReference type="NCBI Taxonomy" id="131215"/>
    <lineage>
        <taxon>Eukaryota</taxon>
        <taxon>Metazoa</taxon>
        <taxon>Ecdysozoa</taxon>
        <taxon>Arthropoda</taxon>
        <taxon>Hexapoda</taxon>
        <taxon>Insecta</taxon>
        <taxon>Pterygota</taxon>
        <taxon>Neoptera</taxon>
        <taxon>Endopterygota</taxon>
        <taxon>Hymenoptera</taxon>
        <taxon>Apocrita</taxon>
        <taxon>Proctotrupomorpha</taxon>
        <taxon>Chalcidoidea</taxon>
        <taxon>Aphelinidae</taxon>
        <taxon>Aphelininae</taxon>
        <taxon>Eretmocerus</taxon>
    </lineage>
</organism>
<dbReference type="EMBL" id="CM056742">
    <property type="protein sequence ID" value="KAJ8678087.1"/>
    <property type="molecule type" value="Genomic_DNA"/>
</dbReference>
<gene>
    <name evidence="1" type="ORF">QAD02_013874</name>
</gene>
<accession>A0ACC2P6I7</accession>
<evidence type="ECO:0000313" key="2">
    <source>
        <dbReference type="Proteomes" id="UP001239111"/>
    </source>
</evidence>
<evidence type="ECO:0000313" key="1">
    <source>
        <dbReference type="EMBL" id="KAJ8678087.1"/>
    </source>
</evidence>
<keyword evidence="2" id="KW-1185">Reference proteome</keyword>
<name>A0ACC2P6I7_9HYME</name>
<sequence length="378" mass="43918">MMSESSDALDLEFFLTSWLRDGAPRTIQISVGYANNLLDAVSWAFNFNSFEQYNNKCFKYLSNEVNESPLTIIQVDIMTLIKVIIQWPCYQSLSKSVQDFYLWSIMHLSTVQDMNAFREVAIKIIQKMSAEYSHLMDGKNGLRSSLYYDPNRNKKFFGADHNYINDCRKEAYNLCHIVTEFEGPANDTYYPMIIENLVQLFSEFPSWTQVMPQNIECSMLVSGNARQHLDIFPRWMNRADLSKFLEHHTHKLRAMNQIIEAKMNKKNERSDNVPSQPEFAPQRNLFESEASMITTTAISERISQSDINVIAKSTSEMDLESLENTTVSVIYLLSDFNGYIQETLEHMKAGEETSICRTLLKCLEKTTKMITFWESWLR</sequence>
<reference evidence="1" key="1">
    <citation type="submission" date="2023-04" db="EMBL/GenBank/DDBJ databases">
        <title>A chromosome-level genome assembly of the parasitoid wasp Eretmocerus hayati.</title>
        <authorList>
            <person name="Zhong Y."/>
            <person name="Liu S."/>
            <person name="Liu Y."/>
        </authorList>
    </citation>
    <scope>NUCLEOTIDE SEQUENCE</scope>
    <source>
        <strain evidence="1">ZJU_SS_LIU_2023</strain>
    </source>
</reference>
<dbReference type="Proteomes" id="UP001239111">
    <property type="component" value="Chromosome 2"/>
</dbReference>